<dbReference type="SUPFAM" id="SSF82861">
    <property type="entry name" value="Mechanosensitive channel protein MscS (YggB), transmembrane region"/>
    <property type="match status" value="1"/>
</dbReference>
<keyword evidence="5 7" id="KW-1133">Transmembrane helix</keyword>
<dbReference type="Pfam" id="PF21088">
    <property type="entry name" value="MS_channel_1st"/>
    <property type="match status" value="1"/>
</dbReference>
<feature type="chain" id="PRO_5016739749" evidence="8">
    <location>
        <begin position="19"/>
        <end position="627"/>
    </location>
</feature>
<comment type="similarity">
    <text evidence="2">Belongs to the MscS (TC 1.A.23) family.</text>
</comment>
<dbReference type="Pfam" id="PF21082">
    <property type="entry name" value="MS_channel_3rd"/>
    <property type="match status" value="1"/>
</dbReference>
<dbReference type="Pfam" id="PF00924">
    <property type="entry name" value="MS_channel_2nd"/>
    <property type="match status" value="1"/>
</dbReference>
<dbReference type="InterPro" id="IPR049142">
    <property type="entry name" value="MS_channel_1st"/>
</dbReference>
<evidence type="ECO:0000256" key="6">
    <source>
        <dbReference type="ARBA" id="ARBA00023136"/>
    </source>
</evidence>
<feature type="transmembrane region" description="Helical" evidence="7">
    <location>
        <begin position="396"/>
        <end position="414"/>
    </location>
</feature>
<dbReference type="GO" id="GO:0008381">
    <property type="term" value="F:mechanosensitive monoatomic ion channel activity"/>
    <property type="evidence" value="ECO:0007669"/>
    <property type="project" value="UniProtKB-ARBA"/>
</dbReference>
<evidence type="ECO:0000259" key="11">
    <source>
        <dbReference type="Pfam" id="PF21088"/>
    </source>
</evidence>
<dbReference type="InterPro" id="IPR023408">
    <property type="entry name" value="MscS_beta-dom_sf"/>
</dbReference>
<proteinExistence type="inferred from homology"/>
<evidence type="ECO:0000313" key="13">
    <source>
        <dbReference type="Proteomes" id="UP000254161"/>
    </source>
</evidence>
<evidence type="ECO:0000259" key="9">
    <source>
        <dbReference type="Pfam" id="PF00924"/>
    </source>
</evidence>
<keyword evidence="6 7" id="KW-0472">Membrane</keyword>
<comment type="subcellular location">
    <subcellularLocation>
        <location evidence="1">Cell membrane</location>
        <topology evidence="1">Multi-pass membrane protein</topology>
    </subcellularLocation>
</comment>
<feature type="domain" description="Mechanosensitive ion channel transmembrane helices 2/3" evidence="11">
    <location>
        <begin position="374"/>
        <end position="415"/>
    </location>
</feature>
<dbReference type="PANTHER" id="PTHR43634">
    <property type="entry name" value="OW CONDUCTANCE MECHANOSENSITIVE CHANNEL"/>
    <property type="match status" value="1"/>
</dbReference>
<organism evidence="12 13">
    <name type="scientific">Campylobacter upsaliensis</name>
    <dbReference type="NCBI Taxonomy" id="28080"/>
    <lineage>
        <taxon>Bacteria</taxon>
        <taxon>Pseudomonadati</taxon>
        <taxon>Campylobacterota</taxon>
        <taxon>Epsilonproteobacteria</taxon>
        <taxon>Campylobacterales</taxon>
        <taxon>Campylobacteraceae</taxon>
        <taxon>Campylobacter</taxon>
    </lineage>
</organism>
<dbReference type="Gene3D" id="2.30.30.60">
    <property type="match status" value="1"/>
</dbReference>
<sequence>MKKIFLALFLSFFSFSFALSSDLTENNKNVRTENNLFNLVQSYVELNVKIKEYAQTNDTNSSTYKQIIEELDKERQKILSRIPEIIVSQEVKQKDVELFLQKKEELKKLKNKSPKQSFIYINTSLDLLYLQILEEFYKALTELKELFKNAASSEDMIKLIDTSMENLQMLVNANFSPYKDKITNTAELETINTKETLIKNTFSSYSEILKYLRTNARLLESNYLFSALELQIWIDKINSFFNIKFLNVGKIVISLLVLVFFMSLRRFFSHIVYFFLVKLVYRGRANVDDIKTMFIENIKKPMGFLLVVYAISLCLTIAFYPAPMNLGLGNTFYIIYAIFIAWLILTILDGYGMVLISKLAQKSGKKEVVNLIIKILYFVIIVIALLFILAQLGFNISAIIASLGIGGLAVALAAKDIIANFFASILLLFDNSFNQGDWVEVSGVEGTVVETGLRKTTIRTFDNSLVFLPNSVIMGANIKNWSKRRIGRLVKMYLGIGYDATPEKLEACVKDLKELLSTSALVAHPEDSALKYGDSSTKYRQNLVSINDLEGYKNACYVGLSDFGESSINIEIYFYTKAVTAVEFRDARQVLMLEFMRIVEKNGLSFAFPSRSIYIENLPPLDKVFKQ</sequence>
<dbReference type="AlphaFoldDB" id="A0A381EKM7"/>
<feature type="signal peptide" evidence="8">
    <location>
        <begin position="1"/>
        <end position="18"/>
    </location>
</feature>
<dbReference type="Gene3D" id="3.30.70.100">
    <property type="match status" value="1"/>
</dbReference>
<dbReference type="SUPFAM" id="SSF82689">
    <property type="entry name" value="Mechanosensitive channel protein MscS (YggB), C-terminal domain"/>
    <property type="match status" value="1"/>
</dbReference>
<feature type="transmembrane region" description="Helical" evidence="7">
    <location>
        <begin position="333"/>
        <end position="356"/>
    </location>
</feature>
<evidence type="ECO:0000256" key="7">
    <source>
        <dbReference type="SAM" id="Phobius"/>
    </source>
</evidence>
<evidence type="ECO:0000256" key="5">
    <source>
        <dbReference type="ARBA" id="ARBA00022989"/>
    </source>
</evidence>
<dbReference type="RefSeq" id="WP_115631006.1">
    <property type="nucleotide sequence ID" value="NZ_UFUZ01000001.1"/>
</dbReference>
<feature type="transmembrane region" description="Helical" evidence="7">
    <location>
        <begin position="368"/>
        <end position="390"/>
    </location>
</feature>
<dbReference type="InterPro" id="IPR011014">
    <property type="entry name" value="MscS_channel_TM-2"/>
</dbReference>
<feature type="domain" description="Mechanosensitive ion channel MscS C-terminal" evidence="10">
    <location>
        <begin position="490"/>
        <end position="606"/>
    </location>
</feature>
<dbReference type="InterPro" id="IPR010920">
    <property type="entry name" value="LSM_dom_sf"/>
</dbReference>
<dbReference type="InterPro" id="IPR045042">
    <property type="entry name" value="YnaI-like"/>
</dbReference>
<keyword evidence="8" id="KW-0732">Signal</keyword>
<dbReference type="InterPro" id="IPR011066">
    <property type="entry name" value="MscS_channel_C_sf"/>
</dbReference>
<dbReference type="PANTHER" id="PTHR43634:SF2">
    <property type="entry name" value="LOW CONDUCTANCE MECHANOSENSITIVE CHANNEL YNAI"/>
    <property type="match status" value="1"/>
</dbReference>
<dbReference type="Gene3D" id="1.10.287.1260">
    <property type="match status" value="1"/>
</dbReference>
<reference evidence="12 13" key="1">
    <citation type="submission" date="2018-06" db="EMBL/GenBank/DDBJ databases">
        <authorList>
            <consortium name="Pathogen Informatics"/>
            <person name="Doyle S."/>
        </authorList>
    </citation>
    <scope>NUCLEOTIDE SEQUENCE [LARGE SCALE GENOMIC DNA]</scope>
    <source>
        <strain evidence="12 13">NCTC12264</strain>
    </source>
</reference>
<feature type="transmembrane region" description="Helical" evidence="7">
    <location>
        <begin position="251"/>
        <end position="281"/>
    </location>
</feature>
<evidence type="ECO:0000313" key="12">
    <source>
        <dbReference type="EMBL" id="SUX27473.1"/>
    </source>
</evidence>
<accession>A0A381EKM7</accession>
<dbReference type="Proteomes" id="UP000254161">
    <property type="component" value="Unassembled WGS sequence"/>
</dbReference>
<name>A0A381EKM7_CAMUP</name>
<evidence type="ECO:0000256" key="3">
    <source>
        <dbReference type="ARBA" id="ARBA00022475"/>
    </source>
</evidence>
<feature type="domain" description="Mechanosensitive ion channel MscS" evidence="9">
    <location>
        <begin position="416"/>
        <end position="483"/>
    </location>
</feature>
<feature type="transmembrane region" description="Helical" evidence="7">
    <location>
        <begin position="302"/>
        <end position="321"/>
    </location>
</feature>
<dbReference type="InterPro" id="IPR006685">
    <property type="entry name" value="MscS_channel_2nd"/>
</dbReference>
<evidence type="ECO:0000259" key="10">
    <source>
        <dbReference type="Pfam" id="PF21082"/>
    </source>
</evidence>
<keyword evidence="4 7" id="KW-0812">Transmembrane</keyword>
<keyword evidence="3" id="KW-1003">Cell membrane</keyword>
<gene>
    <name evidence="12" type="primary">ynaI</name>
    <name evidence="12" type="ORF">NCTC12264_01718</name>
</gene>
<dbReference type="GO" id="GO:0005886">
    <property type="term" value="C:plasma membrane"/>
    <property type="evidence" value="ECO:0007669"/>
    <property type="project" value="UniProtKB-SubCell"/>
</dbReference>
<protein>
    <submittedName>
        <fullName evidence="12">Mechanosensitive ion channel family protein</fullName>
    </submittedName>
</protein>
<dbReference type="EMBL" id="UFUZ01000001">
    <property type="protein sequence ID" value="SUX27473.1"/>
    <property type="molecule type" value="Genomic_DNA"/>
</dbReference>
<dbReference type="InterPro" id="IPR049278">
    <property type="entry name" value="MS_channel_C"/>
</dbReference>
<evidence type="ECO:0000256" key="4">
    <source>
        <dbReference type="ARBA" id="ARBA00022692"/>
    </source>
</evidence>
<evidence type="ECO:0000256" key="1">
    <source>
        <dbReference type="ARBA" id="ARBA00004651"/>
    </source>
</evidence>
<evidence type="ECO:0000256" key="2">
    <source>
        <dbReference type="ARBA" id="ARBA00008017"/>
    </source>
</evidence>
<dbReference type="SUPFAM" id="SSF50182">
    <property type="entry name" value="Sm-like ribonucleoproteins"/>
    <property type="match status" value="1"/>
</dbReference>
<evidence type="ECO:0000256" key="8">
    <source>
        <dbReference type="SAM" id="SignalP"/>
    </source>
</evidence>